<dbReference type="Gene3D" id="2.40.50.100">
    <property type="match status" value="1"/>
</dbReference>
<keyword evidence="6" id="KW-1185">Reference proteome</keyword>
<dbReference type="Proteomes" id="UP000215902">
    <property type="component" value="Unassembled WGS sequence"/>
</dbReference>
<dbReference type="GO" id="GO:0032433">
    <property type="term" value="C:filopodium tip"/>
    <property type="evidence" value="ECO:0007669"/>
    <property type="project" value="TreeGrafter"/>
</dbReference>
<reference evidence="4 6" key="1">
    <citation type="submission" date="2017-06" db="EMBL/GenBank/DDBJ databases">
        <title>A platform for efficient transgenesis in Macrostomum lignano, a flatworm model organism for stem cell research.</title>
        <authorList>
            <person name="Berezikov E."/>
        </authorList>
    </citation>
    <scope>NUCLEOTIDE SEQUENCE [LARGE SCALE GENOMIC DNA]</scope>
    <source>
        <strain evidence="4">DV1</strain>
        <tissue evidence="4">Whole organism</tissue>
    </source>
</reference>
<evidence type="ECO:0000256" key="1">
    <source>
        <dbReference type="ARBA" id="ARBA00010764"/>
    </source>
</evidence>
<evidence type="ECO:0000256" key="3">
    <source>
        <dbReference type="ARBA" id="ARBA00030463"/>
    </source>
</evidence>
<evidence type="ECO:0000313" key="5">
    <source>
        <dbReference type="EMBL" id="PAA84475.1"/>
    </source>
</evidence>
<dbReference type="GO" id="GO:0051489">
    <property type="term" value="P:regulation of filopodium assembly"/>
    <property type="evidence" value="ECO:0007669"/>
    <property type="project" value="TreeGrafter"/>
</dbReference>
<comment type="caution">
    <text evidence="4">The sequence shown here is derived from an EMBL/GenBank/DDBJ whole genome shotgun (WGS) entry which is preliminary data.</text>
</comment>
<dbReference type="InterPro" id="IPR033753">
    <property type="entry name" value="GCV_H/Fam206"/>
</dbReference>
<organism evidence="4 6">
    <name type="scientific">Macrostomum lignano</name>
    <dbReference type="NCBI Taxonomy" id="282301"/>
    <lineage>
        <taxon>Eukaryota</taxon>
        <taxon>Metazoa</taxon>
        <taxon>Spiralia</taxon>
        <taxon>Lophotrochozoa</taxon>
        <taxon>Platyhelminthes</taxon>
        <taxon>Rhabditophora</taxon>
        <taxon>Macrostomorpha</taxon>
        <taxon>Macrostomida</taxon>
        <taxon>Macrostomidae</taxon>
        <taxon>Macrostomum</taxon>
    </lineage>
</organism>
<dbReference type="GO" id="GO:0030425">
    <property type="term" value="C:dendrite"/>
    <property type="evidence" value="ECO:0007669"/>
    <property type="project" value="TreeGrafter"/>
</dbReference>
<protein>
    <recommendedName>
        <fullName evidence="2">Protein Abitram</fullName>
    </recommendedName>
    <alternativeName>
        <fullName evidence="3">Actin-binding transcription modulator</fullName>
    </alternativeName>
</protein>
<dbReference type="GO" id="GO:0051015">
    <property type="term" value="F:actin filament binding"/>
    <property type="evidence" value="ECO:0007669"/>
    <property type="project" value="TreeGrafter"/>
</dbReference>
<dbReference type="EMBL" id="NIVC01002987">
    <property type="protein sequence ID" value="PAA54010.1"/>
    <property type="molecule type" value="Genomic_DNA"/>
</dbReference>
<dbReference type="GO" id="GO:0005634">
    <property type="term" value="C:nucleus"/>
    <property type="evidence" value="ECO:0007669"/>
    <property type="project" value="TreeGrafter"/>
</dbReference>
<dbReference type="GO" id="GO:0048813">
    <property type="term" value="P:dendrite morphogenesis"/>
    <property type="evidence" value="ECO:0007669"/>
    <property type="project" value="TreeGrafter"/>
</dbReference>
<comment type="similarity">
    <text evidence="1">Belongs to the ABITRAM family.</text>
</comment>
<gene>
    <name evidence="4" type="ORF">BOX15_Mlig011236g1</name>
    <name evidence="5" type="ORF">BOX15_Mlig011236g2</name>
</gene>
<dbReference type="GO" id="GO:0030833">
    <property type="term" value="P:regulation of actin filament polymerization"/>
    <property type="evidence" value="ECO:0007669"/>
    <property type="project" value="TreeGrafter"/>
</dbReference>
<evidence type="ECO:0000256" key="2">
    <source>
        <dbReference type="ARBA" id="ARBA00019325"/>
    </source>
</evidence>
<accession>A0A267DXI4</accession>
<name>A0A267DXI4_9PLAT</name>
<sequence length="189" mass="19916">MSTAEFAPGRGQAVNGPHGPGCCADYLDGMLATDPVSRYYTRYETADGHVTVLVHSNRLLVLCLGLKHPVVTAGPAGLTAVDFGQRADSRVSGKRKRGGQFLRQGGQVCELRLSGSAHQPVRCPVSGKLIEVNPRLAAEPSLAVTEPVGQGYLCILAPSLSDWPKLLEPLVRCSPAAAEQSVTAEVVDS</sequence>
<dbReference type="OrthoDB" id="48130at2759"/>
<dbReference type="EMBL" id="NIVC01000372">
    <property type="protein sequence ID" value="PAA84475.1"/>
    <property type="molecule type" value="Genomic_DNA"/>
</dbReference>
<dbReference type="AlphaFoldDB" id="A0A267DXI4"/>
<dbReference type="GO" id="GO:0003785">
    <property type="term" value="F:actin monomer binding"/>
    <property type="evidence" value="ECO:0007669"/>
    <property type="project" value="TreeGrafter"/>
</dbReference>
<dbReference type="InterPro" id="IPR039169">
    <property type="entry name" value="Abitram"/>
</dbReference>
<dbReference type="STRING" id="282301.A0A267DXI4"/>
<dbReference type="GO" id="GO:0030027">
    <property type="term" value="C:lamellipodium"/>
    <property type="evidence" value="ECO:0007669"/>
    <property type="project" value="TreeGrafter"/>
</dbReference>
<evidence type="ECO:0000313" key="4">
    <source>
        <dbReference type="EMBL" id="PAA54010.1"/>
    </source>
</evidence>
<dbReference type="SUPFAM" id="SSF51230">
    <property type="entry name" value="Single hybrid motif"/>
    <property type="match status" value="1"/>
</dbReference>
<evidence type="ECO:0000313" key="6">
    <source>
        <dbReference type="Proteomes" id="UP000215902"/>
    </source>
</evidence>
<dbReference type="PANTHER" id="PTHR13651">
    <property type="entry name" value="PROTEIN ABITRAM"/>
    <property type="match status" value="1"/>
</dbReference>
<proteinExistence type="inferred from homology"/>
<dbReference type="PANTHER" id="PTHR13651:SF0">
    <property type="entry name" value="PROTEIN ABITRAM"/>
    <property type="match status" value="1"/>
</dbReference>
<dbReference type="InterPro" id="IPR011053">
    <property type="entry name" value="Single_hybrid_motif"/>
</dbReference>
<dbReference type="Pfam" id="PF01597">
    <property type="entry name" value="GCV_H"/>
    <property type="match status" value="1"/>
</dbReference>